<organism evidence="3">
    <name type="scientific">Arion vulgaris</name>
    <dbReference type="NCBI Taxonomy" id="1028688"/>
    <lineage>
        <taxon>Eukaryota</taxon>
        <taxon>Metazoa</taxon>
        <taxon>Spiralia</taxon>
        <taxon>Lophotrochozoa</taxon>
        <taxon>Mollusca</taxon>
        <taxon>Gastropoda</taxon>
        <taxon>Heterobranchia</taxon>
        <taxon>Euthyneura</taxon>
        <taxon>Panpulmonata</taxon>
        <taxon>Eupulmonata</taxon>
        <taxon>Stylommatophora</taxon>
        <taxon>Helicina</taxon>
        <taxon>Arionoidea</taxon>
        <taxon>Arionidae</taxon>
        <taxon>Arion</taxon>
    </lineage>
</organism>
<sequence>MSAPLEHQSRSCKTVPVRLSLSEQLRVEIWLTETTLQNKLSGTSEDIKRAALFMTHIRVDA</sequence>
<dbReference type="EMBL" id="HACG01029924">
    <property type="protein sequence ID" value="CEK76789.1"/>
    <property type="molecule type" value="Transcribed_RNA"/>
</dbReference>
<name>A0A0B7A805_9EUPU</name>
<reference evidence="3" key="1">
    <citation type="submission" date="2014-12" db="EMBL/GenBank/DDBJ databases">
        <title>Insight into the proteome of Arion vulgaris.</title>
        <authorList>
            <person name="Aradska J."/>
            <person name="Bulat T."/>
            <person name="Smidak R."/>
            <person name="Sarate P."/>
            <person name="Gangsoo J."/>
            <person name="Sialana F."/>
            <person name="Bilban M."/>
            <person name="Lubec G."/>
        </authorList>
    </citation>
    <scope>NUCLEOTIDE SEQUENCE</scope>
    <source>
        <tissue evidence="3">Skin</tissue>
    </source>
</reference>
<evidence type="ECO:0000313" key="3">
    <source>
        <dbReference type="EMBL" id="CEK76792.1"/>
    </source>
</evidence>
<gene>
    <name evidence="3" type="primary">ORF101541</name>
    <name evidence="1" type="synonym">ORF101502</name>
    <name evidence="2" type="synonym">ORF101522</name>
</gene>
<evidence type="ECO:0000313" key="1">
    <source>
        <dbReference type="EMBL" id="CEK76784.1"/>
    </source>
</evidence>
<dbReference type="EMBL" id="HACG01029927">
    <property type="protein sequence ID" value="CEK76792.1"/>
    <property type="molecule type" value="Transcribed_RNA"/>
</dbReference>
<dbReference type="EMBL" id="HACG01029919">
    <property type="protein sequence ID" value="CEK76784.1"/>
    <property type="molecule type" value="Transcribed_RNA"/>
</dbReference>
<dbReference type="AlphaFoldDB" id="A0A0B7A805"/>
<accession>A0A0B7A805</accession>
<protein>
    <submittedName>
        <fullName evidence="3">Uncharacterized protein</fullName>
    </submittedName>
</protein>
<evidence type="ECO:0000313" key="2">
    <source>
        <dbReference type="EMBL" id="CEK76789.1"/>
    </source>
</evidence>
<proteinExistence type="predicted"/>